<dbReference type="GeneTree" id="ENSGT01140000283012"/>
<organism evidence="1 2">
    <name type="scientific">Pygocentrus nattereri</name>
    <name type="common">Red-bellied piranha</name>
    <dbReference type="NCBI Taxonomy" id="42514"/>
    <lineage>
        <taxon>Eukaryota</taxon>
        <taxon>Metazoa</taxon>
        <taxon>Chordata</taxon>
        <taxon>Craniata</taxon>
        <taxon>Vertebrata</taxon>
        <taxon>Euteleostomi</taxon>
        <taxon>Actinopterygii</taxon>
        <taxon>Neopterygii</taxon>
        <taxon>Teleostei</taxon>
        <taxon>Ostariophysi</taxon>
        <taxon>Characiformes</taxon>
        <taxon>Characoidei</taxon>
        <taxon>Pygocentrus</taxon>
    </lineage>
</organism>
<reference evidence="1" key="2">
    <citation type="submission" date="2025-08" db="UniProtKB">
        <authorList>
            <consortium name="Ensembl"/>
        </authorList>
    </citation>
    <scope>IDENTIFICATION</scope>
</reference>
<evidence type="ECO:0000313" key="2">
    <source>
        <dbReference type="Proteomes" id="UP001501920"/>
    </source>
</evidence>
<protein>
    <recommendedName>
        <fullName evidence="3">Endonuclease/exonuclease/phosphatase domain-containing protein</fullName>
    </recommendedName>
</protein>
<reference evidence="1" key="3">
    <citation type="submission" date="2025-09" db="UniProtKB">
        <authorList>
            <consortium name="Ensembl"/>
        </authorList>
    </citation>
    <scope>IDENTIFICATION</scope>
</reference>
<sequence>FHKRIQFNATNVKSDPFGHFIIVSGLLIRKPVVLVNIYAPNWHDDKFIRKVVSLIPELNSHQLIFRADLNCVINPVLDRSKPTYLNPLKMSKTVLWTTWVVFIHEILSEPSTFRTLQTSSSVASKQSDGIL</sequence>
<dbReference type="Proteomes" id="UP001501920">
    <property type="component" value="Chromosome 24"/>
</dbReference>
<reference evidence="1 2" key="1">
    <citation type="submission" date="2020-10" db="EMBL/GenBank/DDBJ databases">
        <title>Pygocentrus nattereri (red-bellied piranha) genome, fPygNat1, primary haplotype.</title>
        <authorList>
            <person name="Myers G."/>
            <person name="Meyer A."/>
            <person name="Karagic N."/>
            <person name="Pippel M."/>
            <person name="Winkler S."/>
            <person name="Tracey A."/>
            <person name="Wood J."/>
            <person name="Formenti G."/>
            <person name="Howe K."/>
            <person name="Fedrigo O."/>
            <person name="Jarvis E.D."/>
        </authorList>
    </citation>
    <scope>NUCLEOTIDE SEQUENCE [LARGE SCALE GENOMIC DNA]</scope>
</reference>
<dbReference type="InterPro" id="IPR036691">
    <property type="entry name" value="Endo/exonu/phosph_ase_sf"/>
</dbReference>
<proteinExistence type="predicted"/>
<dbReference type="Ensembl" id="ENSPNAT00000064967.1">
    <property type="protein sequence ID" value="ENSPNAP00000056162.1"/>
    <property type="gene ID" value="ENSPNAG00000033601.1"/>
</dbReference>
<evidence type="ECO:0000313" key="1">
    <source>
        <dbReference type="Ensembl" id="ENSPNAP00000056162.1"/>
    </source>
</evidence>
<evidence type="ECO:0008006" key="3">
    <source>
        <dbReference type="Google" id="ProtNLM"/>
    </source>
</evidence>
<gene>
    <name evidence="1" type="primary">LAMTOR3</name>
</gene>
<dbReference type="AlphaFoldDB" id="A0AAR2K0X9"/>
<accession>A0AAR2K0X9</accession>
<name>A0AAR2K0X9_PYGNA</name>
<dbReference type="Gene3D" id="3.60.10.10">
    <property type="entry name" value="Endonuclease/exonuclease/phosphatase"/>
    <property type="match status" value="1"/>
</dbReference>
<keyword evidence="2" id="KW-1185">Reference proteome</keyword>